<dbReference type="InterPro" id="IPR058644">
    <property type="entry name" value="Mtb12-like_C"/>
</dbReference>
<gene>
    <name evidence="5" type="ORF">KV203_10180</name>
</gene>
<evidence type="ECO:0000313" key="5">
    <source>
        <dbReference type="EMBL" id="QXQ12369.1"/>
    </source>
</evidence>
<comment type="similarity">
    <text evidence="2">Belongs to the MTB12 family.</text>
</comment>
<feature type="domain" description="Low molecular weight antigen MTB12-like C-terminal" evidence="4">
    <location>
        <begin position="84"/>
        <end position="182"/>
    </location>
</feature>
<name>A0ABX8S3H3_9ACTN</name>
<feature type="region of interest" description="Disordered" evidence="3">
    <location>
        <begin position="1"/>
        <end position="80"/>
    </location>
</feature>
<dbReference type="RefSeq" id="WP_066469778.1">
    <property type="nucleotide sequence ID" value="NZ_CBCRUZ010000001.1"/>
</dbReference>
<dbReference type="Pfam" id="PF26580">
    <property type="entry name" value="Mtb12_C"/>
    <property type="match status" value="1"/>
</dbReference>
<protein>
    <recommendedName>
        <fullName evidence="4">Low molecular weight antigen MTB12-like C-terminal domain-containing protein</fullName>
    </recommendedName>
</protein>
<feature type="compositionally biased region" description="Pro residues" evidence="3">
    <location>
        <begin position="1"/>
        <end position="26"/>
    </location>
</feature>
<sequence>MIPSVPAPAPAPNDVPPGGANPPGPTTVPDLAAIGSAPTTVPGAPMTVPGGPATVPGGPTTVPRSPDPASALPTPNAERGPLDADQLQAKLQIALGRNNTDELEGGPAAAGLLAALQVADQAAGPMLDWRVLGPVATPTPDTLTARLRILVPGLPPQVLPLTWKWLDGTWKLANSTVCDLGRLPIAQCPF</sequence>
<evidence type="ECO:0000256" key="1">
    <source>
        <dbReference type="ARBA" id="ARBA00022729"/>
    </source>
</evidence>
<evidence type="ECO:0000313" key="6">
    <source>
        <dbReference type="Proteomes" id="UP000887023"/>
    </source>
</evidence>
<reference evidence="5" key="1">
    <citation type="submission" date="2021-07" db="EMBL/GenBank/DDBJ databases">
        <title>Candidatus Kaistella beijingensis sp. nov. isolated from a municipal wastewater treatment plant is involved in sludge foaming.</title>
        <authorList>
            <person name="Song Y."/>
            <person name="Liu S.-J."/>
        </authorList>
    </citation>
    <scope>NUCLEOTIDE SEQUENCE</scope>
    <source>
        <strain evidence="5">DSM 43998</strain>
    </source>
</reference>
<dbReference type="Proteomes" id="UP000887023">
    <property type="component" value="Chromosome"/>
</dbReference>
<evidence type="ECO:0000259" key="4">
    <source>
        <dbReference type="Pfam" id="PF26580"/>
    </source>
</evidence>
<accession>A0ABX8S3H3</accession>
<proteinExistence type="inferred from homology"/>
<evidence type="ECO:0000256" key="2">
    <source>
        <dbReference type="ARBA" id="ARBA00093774"/>
    </source>
</evidence>
<evidence type="ECO:0000256" key="3">
    <source>
        <dbReference type="SAM" id="MobiDB-lite"/>
    </source>
</evidence>
<keyword evidence="6" id="KW-1185">Reference proteome</keyword>
<feature type="compositionally biased region" description="Low complexity" evidence="3">
    <location>
        <begin position="47"/>
        <end position="63"/>
    </location>
</feature>
<keyword evidence="1" id="KW-0732">Signal</keyword>
<organism evidence="5 6">
    <name type="scientific">Skermania pinensis</name>
    <dbReference type="NCBI Taxonomy" id="39122"/>
    <lineage>
        <taxon>Bacteria</taxon>
        <taxon>Bacillati</taxon>
        <taxon>Actinomycetota</taxon>
        <taxon>Actinomycetes</taxon>
        <taxon>Mycobacteriales</taxon>
        <taxon>Gordoniaceae</taxon>
        <taxon>Skermania</taxon>
    </lineage>
</organism>
<dbReference type="EMBL" id="CP079105">
    <property type="protein sequence ID" value="QXQ12369.1"/>
    <property type="molecule type" value="Genomic_DNA"/>
</dbReference>